<feature type="domain" description="FBD" evidence="1">
    <location>
        <begin position="277"/>
        <end position="350"/>
    </location>
</feature>
<dbReference type="InterPro" id="IPR032675">
    <property type="entry name" value="LRR_dom_sf"/>
</dbReference>
<dbReference type="InterPro" id="IPR050232">
    <property type="entry name" value="FBL13/AtMIF1-like"/>
</dbReference>
<reference evidence="2 3" key="1">
    <citation type="journal article" date="2021" name="Comput. Struct. Biotechnol. J.">
        <title>De novo genome assembly of the potent medicinal plant Rehmannia glutinosa using nanopore technology.</title>
        <authorList>
            <person name="Ma L."/>
            <person name="Dong C."/>
            <person name="Song C."/>
            <person name="Wang X."/>
            <person name="Zheng X."/>
            <person name="Niu Y."/>
            <person name="Chen S."/>
            <person name="Feng W."/>
        </authorList>
    </citation>
    <scope>NUCLEOTIDE SEQUENCE [LARGE SCALE GENOMIC DNA]</scope>
    <source>
        <strain evidence="2">DH-2019</strain>
    </source>
</reference>
<dbReference type="Proteomes" id="UP001318860">
    <property type="component" value="Unassembled WGS sequence"/>
</dbReference>
<dbReference type="Pfam" id="PF08387">
    <property type="entry name" value="FBD"/>
    <property type="match status" value="1"/>
</dbReference>
<dbReference type="Gene3D" id="3.80.10.10">
    <property type="entry name" value="Ribonuclease Inhibitor"/>
    <property type="match status" value="1"/>
</dbReference>
<sequence>MNDFRLCYTKECGEYQLETCITTAIVRNVKNLYLRLFNQVRLPRCIFTHKNLVDLGLHWGGDIPMSGTICLPALKKLHLFLVKYESDKSLEHLLSGCPVLEVLIVRRMEMDPLVCCYISSPTLNRLELHSNFDNDGSYTGTYRVKIDTPALRYLHLRDYISKDLSSGPLTSLNEAHVCIDNHALVEGDVLYSRSMIEFVGRLCNVKHLILSVGWMEVPNSAFSTLNVKFYNLTKLNLDGNWRFISVFLENADNLEFLIIRTVNNDLKCWMEPKQVPTCLLSHLRTVRIDQFGCIENEFKMVRYLLRNAKIMDGMFIYSNYHEIDLKEKFDALKRISLFKRGSEACELAFY</sequence>
<proteinExistence type="predicted"/>
<gene>
    <name evidence="2" type="ORF">DH2020_008137</name>
</gene>
<accession>A0ABR0U041</accession>
<dbReference type="Pfam" id="PF24758">
    <property type="entry name" value="LRR_At5g56370"/>
    <property type="match status" value="1"/>
</dbReference>
<keyword evidence="3" id="KW-1185">Reference proteome</keyword>
<dbReference type="PANTHER" id="PTHR31900:SF34">
    <property type="entry name" value="EMB|CAB62440.1-RELATED"/>
    <property type="match status" value="1"/>
</dbReference>
<dbReference type="SMART" id="SM00579">
    <property type="entry name" value="FBD"/>
    <property type="match status" value="1"/>
</dbReference>
<dbReference type="InterPro" id="IPR006566">
    <property type="entry name" value="FBD"/>
</dbReference>
<name>A0ABR0U041_REHGL</name>
<evidence type="ECO:0000313" key="3">
    <source>
        <dbReference type="Proteomes" id="UP001318860"/>
    </source>
</evidence>
<dbReference type="SUPFAM" id="SSF52047">
    <property type="entry name" value="RNI-like"/>
    <property type="match status" value="1"/>
</dbReference>
<dbReference type="PANTHER" id="PTHR31900">
    <property type="entry name" value="F-BOX/RNI SUPERFAMILY PROTEIN-RELATED"/>
    <property type="match status" value="1"/>
</dbReference>
<comment type="caution">
    <text evidence="2">The sequence shown here is derived from an EMBL/GenBank/DDBJ whole genome shotgun (WGS) entry which is preliminary data.</text>
</comment>
<evidence type="ECO:0000259" key="1">
    <source>
        <dbReference type="SMART" id="SM00579"/>
    </source>
</evidence>
<organism evidence="2 3">
    <name type="scientific">Rehmannia glutinosa</name>
    <name type="common">Chinese foxglove</name>
    <dbReference type="NCBI Taxonomy" id="99300"/>
    <lineage>
        <taxon>Eukaryota</taxon>
        <taxon>Viridiplantae</taxon>
        <taxon>Streptophyta</taxon>
        <taxon>Embryophyta</taxon>
        <taxon>Tracheophyta</taxon>
        <taxon>Spermatophyta</taxon>
        <taxon>Magnoliopsida</taxon>
        <taxon>eudicotyledons</taxon>
        <taxon>Gunneridae</taxon>
        <taxon>Pentapetalae</taxon>
        <taxon>asterids</taxon>
        <taxon>lamiids</taxon>
        <taxon>Lamiales</taxon>
        <taxon>Orobanchaceae</taxon>
        <taxon>Rehmannieae</taxon>
        <taxon>Rehmannia</taxon>
    </lineage>
</organism>
<protein>
    <recommendedName>
        <fullName evidence="1">FBD domain-containing protein</fullName>
    </recommendedName>
</protein>
<dbReference type="InterPro" id="IPR055411">
    <property type="entry name" value="LRR_FXL15/At3g58940/PEG3-like"/>
</dbReference>
<evidence type="ECO:0000313" key="2">
    <source>
        <dbReference type="EMBL" id="KAK6115868.1"/>
    </source>
</evidence>
<dbReference type="EMBL" id="JABTTQ020003506">
    <property type="protein sequence ID" value="KAK6115868.1"/>
    <property type="molecule type" value="Genomic_DNA"/>
</dbReference>